<evidence type="ECO:0000256" key="8">
    <source>
        <dbReference type="ARBA" id="ARBA00023136"/>
    </source>
</evidence>
<keyword evidence="9" id="KW-1015">Disulfide bond</keyword>
<dbReference type="EMBL" id="CAJNOH010003460">
    <property type="protein sequence ID" value="CAF1337121.1"/>
    <property type="molecule type" value="Genomic_DNA"/>
</dbReference>
<evidence type="ECO:0000256" key="1">
    <source>
        <dbReference type="ARBA" id="ARBA00004424"/>
    </source>
</evidence>
<dbReference type="Proteomes" id="UP000663854">
    <property type="component" value="Unassembled WGS sequence"/>
</dbReference>
<dbReference type="Gene3D" id="1.20.1740.10">
    <property type="entry name" value="Amino acid/polyamine transporter I"/>
    <property type="match status" value="1"/>
</dbReference>
<feature type="transmembrane region" description="Helical" evidence="20">
    <location>
        <begin position="68"/>
        <end position="87"/>
    </location>
</feature>
<dbReference type="GO" id="GO:0015179">
    <property type="term" value="F:L-amino acid transmembrane transporter activity"/>
    <property type="evidence" value="ECO:0007669"/>
    <property type="project" value="TreeGrafter"/>
</dbReference>
<evidence type="ECO:0000313" key="22">
    <source>
        <dbReference type="EMBL" id="CAF1594852.1"/>
    </source>
</evidence>
<feature type="transmembrane region" description="Helical" evidence="20">
    <location>
        <begin position="195"/>
        <end position="214"/>
    </location>
</feature>
<feature type="transmembrane region" description="Helical" evidence="20">
    <location>
        <begin position="452"/>
        <end position="474"/>
    </location>
</feature>
<evidence type="ECO:0000313" key="21">
    <source>
        <dbReference type="EMBL" id="CAF1337121.1"/>
    </source>
</evidence>
<evidence type="ECO:0000256" key="11">
    <source>
        <dbReference type="ARBA" id="ARBA00051814"/>
    </source>
</evidence>
<dbReference type="PANTHER" id="PTHR11785">
    <property type="entry name" value="AMINO ACID TRANSPORTER"/>
    <property type="match status" value="1"/>
</dbReference>
<keyword evidence="4" id="KW-1003">Cell membrane</keyword>
<comment type="similarity">
    <text evidence="2">Belongs to the amino acid-polyamine-organocation (APC) superfamily.</text>
</comment>
<feature type="transmembrane region" description="Helical" evidence="20">
    <location>
        <begin position="152"/>
        <end position="175"/>
    </location>
</feature>
<evidence type="ECO:0000313" key="23">
    <source>
        <dbReference type="Proteomes" id="UP000663870"/>
    </source>
</evidence>
<dbReference type="EMBL" id="CAJNOL010004793">
    <property type="protein sequence ID" value="CAF1594852.1"/>
    <property type="molecule type" value="Genomic_DNA"/>
</dbReference>
<feature type="transmembrane region" description="Helical" evidence="20">
    <location>
        <begin position="264"/>
        <end position="286"/>
    </location>
</feature>
<keyword evidence="5" id="KW-0597">Phosphoprotein</keyword>
<comment type="catalytic activity">
    <reaction evidence="11">
        <text>L-cystine(out) + L-arginine(in) = L-cystine(in) + L-arginine(out)</text>
        <dbReference type="Rhea" id="RHEA:71075"/>
        <dbReference type="ChEBI" id="CHEBI:32682"/>
        <dbReference type="ChEBI" id="CHEBI:35491"/>
    </reaction>
    <physiologicalReaction direction="left-to-right" evidence="11">
        <dbReference type="Rhea" id="RHEA:71076"/>
    </physiologicalReaction>
</comment>
<feature type="transmembrane region" description="Helical" evidence="20">
    <location>
        <begin position="99"/>
        <end position="122"/>
    </location>
</feature>
<evidence type="ECO:0000256" key="5">
    <source>
        <dbReference type="ARBA" id="ARBA00022553"/>
    </source>
</evidence>
<evidence type="ECO:0000256" key="15">
    <source>
        <dbReference type="ARBA" id="ARBA00074336"/>
    </source>
</evidence>
<dbReference type="InterPro" id="IPR002293">
    <property type="entry name" value="AA/rel_permease1"/>
</dbReference>
<dbReference type="Proteomes" id="UP000663870">
    <property type="component" value="Unassembled WGS sequence"/>
</dbReference>
<comment type="catalytic activity">
    <reaction evidence="13">
        <text>L-cysteine(out) + L-arginine(in) = L-cysteine(in) + L-arginine(out)</text>
        <dbReference type="Rhea" id="RHEA:71071"/>
        <dbReference type="ChEBI" id="CHEBI:32682"/>
        <dbReference type="ChEBI" id="CHEBI:35235"/>
    </reaction>
    <physiologicalReaction direction="left-to-right" evidence="13">
        <dbReference type="Rhea" id="RHEA:71072"/>
    </physiologicalReaction>
</comment>
<comment type="catalytic activity">
    <reaction evidence="18">
        <text>L-phenylalanine(out) + L-arginine(in) = L-phenylalanine(in) + L-arginine(out)</text>
        <dbReference type="Rhea" id="RHEA:71067"/>
        <dbReference type="ChEBI" id="CHEBI:32682"/>
        <dbReference type="ChEBI" id="CHEBI:58095"/>
    </reaction>
    <physiologicalReaction direction="left-to-right" evidence="18">
        <dbReference type="Rhea" id="RHEA:71068"/>
    </physiologicalReaction>
</comment>
<evidence type="ECO:0000256" key="20">
    <source>
        <dbReference type="SAM" id="Phobius"/>
    </source>
</evidence>
<evidence type="ECO:0000256" key="7">
    <source>
        <dbReference type="ARBA" id="ARBA00022989"/>
    </source>
</evidence>
<dbReference type="GO" id="GO:0016324">
    <property type="term" value="C:apical plasma membrane"/>
    <property type="evidence" value="ECO:0007669"/>
    <property type="project" value="UniProtKB-SubCell"/>
</dbReference>
<keyword evidence="6 20" id="KW-0812">Transmembrane</keyword>
<evidence type="ECO:0000256" key="18">
    <source>
        <dbReference type="ARBA" id="ARBA00093193"/>
    </source>
</evidence>
<evidence type="ECO:0000256" key="6">
    <source>
        <dbReference type="ARBA" id="ARBA00022692"/>
    </source>
</evidence>
<comment type="catalytic activity">
    <reaction evidence="12">
        <text>L-histidine(out) + L-arginine(in) = L-histidine(in) + L-arginine(out)</text>
        <dbReference type="Rhea" id="RHEA:71063"/>
        <dbReference type="ChEBI" id="CHEBI:32682"/>
        <dbReference type="ChEBI" id="CHEBI:57595"/>
    </reaction>
    <physiologicalReaction direction="left-to-right" evidence="12">
        <dbReference type="Rhea" id="RHEA:71064"/>
    </physiologicalReaction>
</comment>
<feature type="transmembrane region" description="Helical" evidence="20">
    <location>
        <begin position="298"/>
        <end position="322"/>
    </location>
</feature>
<comment type="catalytic activity">
    <reaction evidence="10">
        <text>L-lysine(out) + L-arginine(in) = L-lysine(in) + L-arginine(out)</text>
        <dbReference type="Rhea" id="RHEA:70827"/>
        <dbReference type="ChEBI" id="CHEBI:32551"/>
        <dbReference type="ChEBI" id="CHEBI:32682"/>
    </reaction>
    <physiologicalReaction direction="left-to-right" evidence="10">
        <dbReference type="Rhea" id="RHEA:70828"/>
    </physiologicalReaction>
</comment>
<dbReference type="Pfam" id="PF13520">
    <property type="entry name" value="AA_permease_2"/>
    <property type="match status" value="1"/>
</dbReference>
<keyword evidence="8 20" id="KW-0472">Membrane</keyword>
<evidence type="ECO:0000256" key="14">
    <source>
        <dbReference type="ARBA" id="ARBA00052732"/>
    </source>
</evidence>
<evidence type="ECO:0000256" key="9">
    <source>
        <dbReference type="ARBA" id="ARBA00023157"/>
    </source>
</evidence>
<feature type="transmembrane region" description="Helical" evidence="20">
    <location>
        <begin position="422"/>
        <end position="440"/>
    </location>
</feature>
<comment type="caution">
    <text evidence="22">The sequence shown here is derived from an EMBL/GenBank/DDBJ whole genome shotgun (WGS) entry which is preliminary data.</text>
</comment>
<protein>
    <recommendedName>
        <fullName evidence="15">b(0,+)-type amino acid transporter 1</fullName>
    </recommendedName>
    <alternativeName>
        <fullName evidence="16">Glycoprotein-associated amino acid transporter b0,+AT1</fullName>
    </alternativeName>
    <alternativeName>
        <fullName evidence="17">Solute carrier family 7 member 9</fullName>
    </alternativeName>
</protein>
<evidence type="ECO:0000256" key="13">
    <source>
        <dbReference type="ARBA" id="ARBA00052179"/>
    </source>
</evidence>
<feature type="transmembrane region" description="Helical" evidence="20">
    <location>
        <begin position="480"/>
        <end position="500"/>
    </location>
</feature>
<evidence type="ECO:0000256" key="19">
    <source>
        <dbReference type="SAM" id="MobiDB-lite"/>
    </source>
</evidence>
<accession>A0A816A8Q5</accession>
<gene>
    <name evidence="22" type="ORF">JXQ802_LOCUS47617</name>
    <name evidence="21" type="ORF">PYM288_LOCUS31708</name>
</gene>
<dbReference type="PANTHER" id="PTHR11785:SF512">
    <property type="entry name" value="SOBREMESA, ISOFORM B"/>
    <property type="match status" value="1"/>
</dbReference>
<reference evidence="22" key="1">
    <citation type="submission" date="2021-02" db="EMBL/GenBank/DDBJ databases">
        <authorList>
            <person name="Nowell W R."/>
        </authorList>
    </citation>
    <scope>NUCLEOTIDE SEQUENCE</scope>
</reference>
<evidence type="ECO:0000256" key="4">
    <source>
        <dbReference type="ARBA" id="ARBA00022475"/>
    </source>
</evidence>
<evidence type="ECO:0000256" key="10">
    <source>
        <dbReference type="ARBA" id="ARBA00051323"/>
    </source>
</evidence>
<evidence type="ECO:0000256" key="12">
    <source>
        <dbReference type="ARBA" id="ARBA00051835"/>
    </source>
</evidence>
<feature type="transmembrane region" description="Helical" evidence="20">
    <location>
        <begin position="221"/>
        <end position="244"/>
    </location>
</feature>
<keyword evidence="3" id="KW-0813">Transport</keyword>
<evidence type="ECO:0000256" key="17">
    <source>
        <dbReference type="ARBA" id="ARBA00083296"/>
    </source>
</evidence>
<feature type="transmembrane region" description="Helical" evidence="20">
    <location>
        <begin position="342"/>
        <end position="362"/>
    </location>
</feature>
<organism evidence="22 23">
    <name type="scientific">Rotaria sordida</name>
    <dbReference type="NCBI Taxonomy" id="392033"/>
    <lineage>
        <taxon>Eukaryota</taxon>
        <taxon>Metazoa</taxon>
        <taxon>Spiralia</taxon>
        <taxon>Gnathifera</taxon>
        <taxon>Rotifera</taxon>
        <taxon>Eurotatoria</taxon>
        <taxon>Bdelloidea</taxon>
        <taxon>Philodinida</taxon>
        <taxon>Philodinidae</taxon>
        <taxon>Rotaria</taxon>
    </lineage>
</organism>
<comment type="catalytic activity">
    <reaction evidence="14">
        <text>L-leucine(out) + L-arginine(in) = L-leucine(in) + L-arginine(out)</text>
        <dbReference type="Rhea" id="RHEA:71059"/>
        <dbReference type="ChEBI" id="CHEBI:32682"/>
        <dbReference type="ChEBI" id="CHEBI:57427"/>
    </reaction>
    <physiologicalReaction direction="left-to-right" evidence="14">
        <dbReference type="Rhea" id="RHEA:71060"/>
    </physiologicalReaction>
</comment>
<evidence type="ECO:0000256" key="16">
    <source>
        <dbReference type="ARBA" id="ARBA00079910"/>
    </source>
</evidence>
<dbReference type="InterPro" id="IPR050598">
    <property type="entry name" value="AminoAcid_Transporter"/>
</dbReference>
<feature type="region of interest" description="Disordered" evidence="19">
    <location>
        <begin position="1"/>
        <end position="22"/>
    </location>
</feature>
<dbReference type="AlphaFoldDB" id="A0A816A8Q5"/>
<keyword evidence="7 20" id="KW-1133">Transmembrane helix</keyword>
<sequence>MFVQKNQIETATSSSCPSSLPVDEPDINQRLINSLSATNQGLVNGLETNEDASGIVSRIEKTVLKRNLSLFSGISFIIGIVIGTGIFVSPKGVLYYSESIGLCLIIWVASGLIVLIGALCYAEIGTVIPLSGAELSYIQEGIGSVHKRTGEILAFIFNWSTIFILQPTGIAVVALTFSQYLVFGIMNDHDPSEKLIKIISIVTLLILIGINSISVQAANRLNIVFVICKFLTVLTIIIVGLIRLGQGYTQNLQNGFAGTTKKPLGIALAFYSGLWAYDGWNCLNAVTEELKNPKRNLWLAIILALPSIIVIYLLTNISYFTVMDKATLLSSDAVAVTWGNVVLGPVVRILPILISISALGGCNGSLFMSGRYCMVGARYGYLPEVFACIQKQRLTPLPAIVLEGILSMVYCIPSNIQSLIEFFSFVAWMFYGLTFVATLCCKFTKKEVDRVISVPIPLIIIIILISIYLVISPVISNPNIGFLVALILILFGLIFYYPFVYRKIELKFIQQINAFLKRCFQLEKSDINMIVNGQFGRKTVPEIHDLPQPTSIFLYCMDKKANEKWAKNYIKVKAIVTRSNELIKEIEQEKSLLMLELANANETQLTVNTPLSGYEKQPLKSLEEALKPVDHLIEDLRGHVAIAKKHCAESTDGLTRDESASLIIFGMEWGETSLYKIFNAILRSEDRHKIKP</sequence>
<feature type="compositionally biased region" description="Polar residues" evidence="19">
    <location>
        <begin position="1"/>
        <end position="18"/>
    </location>
</feature>
<keyword evidence="23" id="KW-1185">Reference proteome</keyword>
<name>A0A816A8Q5_9BILA</name>
<evidence type="ECO:0000256" key="3">
    <source>
        <dbReference type="ARBA" id="ARBA00022448"/>
    </source>
</evidence>
<comment type="subcellular location">
    <subcellularLocation>
        <location evidence="1">Apical cell membrane</location>
        <topology evidence="1">Multi-pass membrane protein</topology>
    </subcellularLocation>
</comment>
<dbReference type="FunFam" id="1.20.1740.10:FF:000015">
    <property type="entry name" value="B(0,+)-type amino acid transporter 1"/>
    <property type="match status" value="1"/>
</dbReference>
<evidence type="ECO:0000256" key="2">
    <source>
        <dbReference type="ARBA" id="ARBA00009523"/>
    </source>
</evidence>
<proteinExistence type="inferred from homology"/>